<gene>
    <name evidence="1" type="ORF">RINTHH_15600</name>
</gene>
<organism evidence="1 2">
    <name type="scientific">Richelia intracellularis HH01</name>
    <dbReference type="NCBI Taxonomy" id="1165094"/>
    <lineage>
        <taxon>Bacteria</taxon>
        <taxon>Bacillati</taxon>
        <taxon>Cyanobacteriota</taxon>
        <taxon>Cyanophyceae</taxon>
        <taxon>Nostocales</taxon>
        <taxon>Nostocaceae</taxon>
        <taxon>Richelia</taxon>
    </lineage>
</organism>
<comment type="caution">
    <text evidence="1">The sequence shown here is derived from an EMBL/GenBank/DDBJ whole genome shotgun (WGS) entry which is preliminary data.</text>
</comment>
<protein>
    <submittedName>
        <fullName evidence="1">Uncharacterized protein</fullName>
    </submittedName>
</protein>
<dbReference type="EMBL" id="CAIY01000054">
    <property type="protein sequence ID" value="CCH67715.1"/>
    <property type="molecule type" value="Genomic_DNA"/>
</dbReference>
<reference evidence="2" key="2">
    <citation type="submission" date="2016-01" db="EMBL/GenBank/DDBJ databases">
        <title>Diatom-associated endosymboitic cyanobacterium lacks core nitrogen metabolism enzymes.</title>
        <authorList>
            <person name="Hilton J.A."/>
            <person name="Foster R.A."/>
            <person name="Tripp H.J."/>
            <person name="Carter B.J."/>
            <person name="Zehr J.P."/>
            <person name="Villareal T.A."/>
        </authorList>
    </citation>
    <scope>NUCLEOTIDE SEQUENCE [LARGE SCALE GENOMIC DNA]</scope>
    <source>
        <strain evidence="2">HH01</strain>
    </source>
</reference>
<proteinExistence type="predicted"/>
<sequence length="38" mass="4694">MLVIYSPLGVVILFLPSYIQRLEYSKLWHYHFHFLQIQ</sequence>
<accession>M1X301</accession>
<evidence type="ECO:0000313" key="1">
    <source>
        <dbReference type="EMBL" id="CCH67715.1"/>
    </source>
</evidence>
<keyword evidence="2" id="KW-1185">Reference proteome</keyword>
<reference evidence="1 2" key="1">
    <citation type="submission" date="2012-05" db="EMBL/GenBank/DDBJ databases">
        <authorList>
            <person name="Hilton J."/>
        </authorList>
    </citation>
    <scope>NUCLEOTIDE SEQUENCE [LARGE SCALE GENOMIC DNA]</scope>
    <source>
        <strain evidence="1 2">HH01</strain>
    </source>
</reference>
<evidence type="ECO:0000313" key="2">
    <source>
        <dbReference type="Proteomes" id="UP000053051"/>
    </source>
</evidence>
<dbReference type="Proteomes" id="UP000053051">
    <property type="component" value="Unassembled WGS sequence"/>
</dbReference>
<dbReference type="AlphaFoldDB" id="M1X301"/>
<name>M1X301_9NOST</name>